<comment type="caution">
    <text evidence="5">The sequence shown here is derived from an EMBL/GenBank/DDBJ whole genome shotgun (WGS) entry which is preliminary data.</text>
</comment>
<dbReference type="Pfam" id="PF14372">
    <property type="entry name" value="hAT-like_RNase-H"/>
    <property type="match status" value="1"/>
</dbReference>
<proteinExistence type="predicted"/>
<dbReference type="EMBL" id="BKCJ010010976">
    <property type="protein sequence ID" value="GEU94013.1"/>
    <property type="molecule type" value="Genomic_DNA"/>
</dbReference>
<feature type="domain" description="HAT C-terminal dimerisation" evidence="3">
    <location>
        <begin position="419"/>
        <end position="456"/>
    </location>
</feature>
<feature type="region of interest" description="Disordered" evidence="2">
    <location>
        <begin position="396"/>
        <end position="417"/>
    </location>
</feature>
<dbReference type="PANTHER" id="PTHR46481">
    <property type="entry name" value="ZINC FINGER BED DOMAIN-CONTAINING PROTEIN 4"/>
    <property type="match status" value="1"/>
</dbReference>
<dbReference type="InterPro" id="IPR012337">
    <property type="entry name" value="RNaseH-like_sf"/>
</dbReference>
<accession>A0A6L2P6E1</accession>
<name>A0A6L2P6E1_TANCI</name>
<evidence type="ECO:0008006" key="6">
    <source>
        <dbReference type="Google" id="ProtNLM"/>
    </source>
</evidence>
<protein>
    <recommendedName>
        <fullName evidence="6">Zinc finger BED domain-containing protein RICESLEEPER 2-like</fullName>
    </recommendedName>
</protein>
<dbReference type="GO" id="GO:0046983">
    <property type="term" value="F:protein dimerization activity"/>
    <property type="evidence" value="ECO:0007669"/>
    <property type="project" value="InterPro"/>
</dbReference>
<gene>
    <name evidence="5" type="ORF">Tci_065991</name>
</gene>
<dbReference type="GO" id="GO:0003677">
    <property type="term" value="F:DNA binding"/>
    <property type="evidence" value="ECO:0007669"/>
    <property type="project" value="UniProtKB-KW"/>
</dbReference>
<dbReference type="Pfam" id="PF05699">
    <property type="entry name" value="Dimer_Tnp_hAT"/>
    <property type="match status" value="1"/>
</dbReference>
<dbReference type="InterPro" id="IPR012340">
    <property type="entry name" value="NA-bd_OB-fold"/>
</dbReference>
<evidence type="ECO:0000313" key="5">
    <source>
        <dbReference type="EMBL" id="GEU94013.1"/>
    </source>
</evidence>
<dbReference type="Gene3D" id="2.40.50.140">
    <property type="entry name" value="Nucleic acid-binding proteins"/>
    <property type="match status" value="1"/>
</dbReference>
<dbReference type="PANTHER" id="PTHR46481:SF6">
    <property type="entry name" value="ZINC FINGER BED DOMAIN-CONTAINING PROTEIN RICESLEEPER 2-LIKE"/>
    <property type="match status" value="1"/>
</dbReference>
<dbReference type="SUPFAM" id="SSF53098">
    <property type="entry name" value="Ribonuclease H-like"/>
    <property type="match status" value="1"/>
</dbReference>
<evidence type="ECO:0000256" key="1">
    <source>
        <dbReference type="ARBA" id="ARBA00023125"/>
    </source>
</evidence>
<sequence>MDTGDVHPMNIDEESDGLVEEIGNPTQSEGVANPKKPDQPLLCRCKKCSKIYSAESSSGTGNLKRHLEKCLKSTTRDIGQYMISSNKGVLDTRNAKVSQEKFWELLVHAVVRHELPFSFTEYEGVRDVFKYLEPDVTHITRNTTKTDMLKLHGVESKRLRHEFLSCPSRICLTFDAWTSIVTDSYLSLIAHYVDKNWVLQKRIFNFSLFPSPHTGIDLAEKISCLVKSWGIEKKLFTITLDNASANDCCVDLLKNQFRLMKSLVYDGTLFHLKCCAHILNLIVQDGLKKIDEAVDKIRVSVKCIKGSHGRKLVKELENTDEYMKKIAKQMWLKFNKYWFDFNLLLAVAVVFDPRYKYSFLEFSYAKLCGKESEQLAKVKKVLYGVFDEYNITSKNATSSTSGGGSNINDQVNTGDEGTSQIASESAFILGGRILDQYRSSMKPSNVEALICTRDWLFTEKSMSHADLEKAAMKFITACTSEVLDADLKKWTGLVRFVYVYFIHVFMRNRQLKWLTLIWNCGNAKINKKLLISNNHTFWTDYSYRLCSVPSLAENASLVQLGCLVRVRGKAGVFRGCVQINVGCVFVEREANAEILHWLQCAS</sequence>
<feature type="region of interest" description="Disordered" evidence="2">
    <location>
        <begin position="1"/>
        <end position="36"/>
    </location>
</feature>
<dbReference type="InterPro" id="IPR008906">
    <property type="entry name" value="HATC_C_dom"/>
</dbReference>
<keyword evidence="1" id="KW-0238">DNA-binding</keyword>
<evidence type="ECO:0000256" key="2">
    <source>
        <dbReference type="SAM" id="MobiDB-lite"/>
    </source>
</evidence>
<feature type="domain" description="hAT-like transposase RNase-H fold" evidence="4">
    <location>
        <begin position="311"/>
        <end position="389"/>
    </location>
</feature>
<evidence type="ECO:0000259" key="3">
    <source>
        <dbReference type="Pfam" id="PF05699"/>
    </source>
</evidence>
<dbReference type="SMART" id="SM00614">
    <property type="entry name" value="ZnF_BED"/>
    <property type="match status" value="1"/>
</dbReference>
<dbReference type="InterPro" id="IPR025525">
    <property type="entry name" value="hAT-like_transposase_RNase-H"/>
</dbReference>
<evidence type="ECO:0000259" key="4">
    <source>
        <dbReference type="Pfam" id="PF14372"/>
    </source>
</evidence>
<reference evidence="5" key="1">
    <citation type="journal article" date="2019" name="Sci. Rep.">
        <title>Draft genome of Tanacetum cinerariifolium, the natural source of mosquito coil.</title>
        <authorList>
            <person name="Yamashiro T."/>
            <person name="Shiraishi A."/>
            <person name="Satake H."/>
            <person name="Nakayama K."/>
        </authorList>
    </citation>
    <scope>NUCLEOTIDE SEQUENCE</scope>
</reference>
<organism evidence="5">
    <name type="scientific">Tanacetum cinerariifolium</name>
    <name type="common">Dalmatian daisy</name>
    <name type="synonym">Chrysanthemum cinerariifolium</name>
    <dbReference type="NCBI Taxonomy" id="118510"/>
    <lineage>
        <taxon>Eukaryota</taxon>
        <taxon>Viridiplantae</taxon>
        <taxon>Streptophyta</taxon>
        <taxon>Embryophyta</taxon>
        <taxon>Tracheophyta</taxon>
        <taxon>Spermatophyta</taxon>
        <taxon>Magnoliopsida</taxon>
        <taxon>eudicotyledons</taxon>
        <taxon>Gunneridae</taxon>
        <taxon>Pentapetalae</taxon>
        <taxon>asterids</taxon>
        <taxon>campanulids</taxon>
        <taxon>Asterales</taxon>
        <taxon>Asteraceae</taxon>
        <taxon>Asteroideae</taxon>
        <taxon>Anthemideae</taxon>
        <taxon>Anthemidinae</taxon>
        <taxon>Tanacetum</taxon>
    </lineage>
</organism>
<dbReference type="AlphaFoldDB" id="A0A6L2P6E1"/>
<dbReference type="InterPro" id="IPR052035">
    <property type="entry name" value="ZnF_BED_domain_contain"/>
</dbReference>